<feature type="region of interest" description="Disordered" evidence="1">
    <location>
        <begin position="144"/>
        <end position="169"/>
    </location>
</feature>
<feature type="compositionally biased region" description="Basic and acidic residues" evidence="1">
    <location>
        <begin position="144"/>
        <end position="160"/>
    </location>
</feature>
<evidence type="ECO:0000256" key="1">
    <source>
        <dbReference type="SAM" id="MobiDB-lite"/>
    </source>
</evidence>
<dbReference type="EMBL" id="AGNL01017154">
    <property type="protein sequence ID" value="EJK64537.1"/>
    <property type="molecule type" value="Genomic_DNA"/>
</dbReference>
<keyword evidence="3" id="KW-1185">Reference proteome</keyword>
<protein>
    <submittedName>
        <fullName evidence="2">Uncharacterized protein</fullName>
    </submittedName>
</protein>
<name>K0T237_THAOC</name>
<dbReference type="Proteomes" id="UP000266841">
    <property type="component" value="Unassembled WGS sequence"/>
</dbReference>
<feature type="region of interest" description="Disordered" evidence="1">
    <location>
        <begin position="1"/>
        <end position="58"/>
    </location>
</feature>
<reference evidence="2 3" key="1">
    <citation type="journal article" date="2012" name="Genome Biol.">
        <title>Genome and low-iron response of an oceanic diatom adapted to chronic iron limitation.</title>
        <authorList>
            <person name="Lommer M."/>
            <person name="Specht M."/>
            <person name="Roy A.S."/>
            <person name="Kraemer L."/>
            <person name="Andreson R."/>
            <person name="Gutowska M.A."/>
            <person name="Wolf J."/>
            <person name="Bergner S.V."/>
            <person name="Schilhabel M.B."/>
            <person name="Klostermeier U.C."/>
            <person name="Beiko R.G."/>
            <person name="Rosenstiel P."/>
            <person name="Hippler M."/>
            <person name="Laroche J."/>
        </authorList>
    </citation>
    <scope>NUCLEOTIDE SEQUENCE [LARGE SCALE GENOMIC DNA]</scope>
    <source>
        <strain evidence="2 3">CCMP1005</strain>
    </source>
</reference>
<accession>K0T237</accession>
<feature type="compositionally biased region" description="Basic and acidic residues" evidence="1">
    <location>
        <begin position="21"/>
        <end position="33"/>
    </location>
</feature>
<gene>
    <name evidence="2" type="ORF">THAOC_14722</name>
</gene>
<proteinExistence type="predicted"/>
<feature type="compositionally biased region" description="Low complexity" evidence="1">
    <location>
        <begin position="8"/>
        <end position="19"/>
    </location>
</feature>
<comment type="caution">
    <text evidence="2">The sequence shown here is derived from an EMBL/GenBank/DDBJ whole genome shotgun (WGS) entry which is preliminary data.</text>
</comment>
<organism evidence="2 3">
    <name type="scientific">Thalassiosira oceanica</name>
    <name type="common">Marine diatom</name>
    <dbReference type="NCBI Taxonomy" id="159749"/>
    <lineage>
        <taxon>Eukaryota</taxon>
        <taxon>Sar</taxon>
        <taxon>Stramenopiles</taxon>
        <taxon>Ochrophyta</taxon>
        <taxon>Bacillariophyta</taxon>
        <taxon>Coscinodiscophyceae</taxon>
        <taxon>Thalassiosirophycidae</taxon>
        <taxon>Thalassiosirales</taxon>
        <taxon>Thalassiosiraceae</taxon>
        <taxon>Thalassiosira</taxon>
    </lineage>
</organism>
<evidence type="ECO:0000313" key="3">
    <source>
        <dbReference type="Proteomes" id="UP000266841"/>
    </source>
</evidence>
<dbReference type="AlphaFoldDB" id="K0T237"/>
<evidence type="ECO:0000313" key="2">
    <source>
        <dbReference type="EMBL" id="EJK64537.1"/>
    </source>
</evidence>
<sequence length="403" mass="43786">MAGSRNLATTRGGRRGATADTQHRRMVPRDHEQRRHRIDTLELPPLAHPEREQPCVPSEVPLLPPECRRVIQQQALQDRRDAVHAALGGDLDDELRVVDSHAGVGIAERPPGPGVDISVREAGPRRKVRGRRRPRPAVDMAVGKDDGYAAAEHHVEDASRRRSVPPEARAKDAVPDVYLHGHPGERAVPALPDGALPKVPVGTLRERHSVVRPAGDLRREDRGEGDFLVPEELFDAAAAATEETVRLVLGVHAGEGPASVVSLPPLLDREPRLPRRREEEEVIRTGHPVGVPPQHVEAPVGPGTGDVRAVRVRYHLDGRVGCVVSPEGTIVVGEEPGDDSVGVAVESTRAVLRPVRVGGGVAYAFFTKTYRLPVAIADGMTWKGLVWVLINRFIQWVQSVPGV</sequence>